<dbReference type="InterPro" id="IPR002347">
    <property type="entry name" value="SDR_fam"/>
</dbReference>
<comment type="caution">
    <text evidence="1">The sequence shown here is derived from an EMBL/GenBank/DDBJ whole genome shotgun (WGS) entry which is preliminary data.</text>
</comment>
<protein>
    <submittedName>
        <fullName evidence="1">Short-chain dehydrogenase</fullName>
    </submittedName>
</protein>
<proteinExistence type="predicted"/>
<dbReference type="PANTHER" id="PTHR45458:SF1">
    <property type="entry name" value="SHORT CHAIN DEHYDROGENASE"/>
    <property type="match status" value="1"/>
</dbReference>
<reference evidence="1" key="1">
    <citation type="journal article" date="2014" name="Int. J. Syst. Evol. Microbiol.">
        <title>Complete genome sequence of Corynebacterium casei LMG S-19264T (=DSM 44701T), isolated from a smear-ripened cheese.</title>
        <authorList>
            <consortium name="US DOE Joint Genome Institute (JGI-PGF)"/>
            <person name="Walter F."/>
            <person name="Albersmeier A."/>
            <person name="Kalinowski J."/>
            <person name="Ruckert C."/>
        </authorList>
    </citation>
    <scope>NUCLEOTIDE SEQUENCE</scope>
    <source>
        <strain evidence="1">CGMCC 1.12921</strain>
    </source>
</reference>
<accession>A0A8J2Y732</accession>
<dbReference type="PANTHER" id="PTHR45458">
    <property type="entry name" value="SHORT-CHAIN DEHYDROGENASE/REDUCTASE SDR"/>
    <property type="match status" value="1"/>
</dbReference>
<dbReference type="GO" id="GO:0016616">
    <property type="term" value="F:oxidoreductase activity, acting on the CH-OH group of donors, NAD or NADP as acceptor"/>
    <property type="evidence" value="ECO:0007669"/>
    <property type="project" value="TreeGrafter"/>
</dbReference>
<dbReference type="Proteomes" id="UP000613582">
    <property type="component" value="Unassembled WGS sequence"/>
</dbReference>
<evidence type="ECO:0000313" key="2">
    <source>
        <dbReference type="Proteomes" id="UP000613582"/>
    </source>
</evidence>
<dbReference type="CDD" id="cd05325">
    <property type="entry name" value="carb_red_sniffer_like_SDR_c"/>
    <property type="match status" value="1"/>
</dbReference>
<reference evidence="1" key="2">
    <citation type="submission" date="2020-09" db="EMBL/GenBank/DDBJ databases">
        <authorList>
            <person name="Sun Q."/>
            <person name="Zhou Y."/>
        </authorList>
    </citation>
    <scope>NUCLEOTIDE SEQUENCE</scope>
    <source>
        <strain evidence="1">CGMCC 1.12921</strain>
    </source>
</reference>
<gene>
    <name evidence="1" type="ORF">GCM10011342_28380</name>
</gene>
<dbReference type="SUPFAM" id="SSF51735">
    <property type="entry name" value="NAD(P)-binding Rossmann-fold domains"/>
    <property type="match status" value="1"/>
</dbReference>
<dbReference type="AlphaFoldDB" id="A0A8J2Y732"/>
<sequence>MPTVVITGANRGIGLEFTRQFAADGWSVHASCRTPDSAEELNAVEGDVTVYQADITSESDLAAFAGAVSGPVDLLIANAGVMGPKGEGQEFGSLDFEGWDETFRVNTMGPLRTAEAFLPAVEKAKGKIVAITSKMGSIGDSSSGRIIYRSTKCGLNMAMNMVAAACAPKGIAVATLHPGWVRTDMGGPNGLIDTTESVSGLRQVIDGLEPQETAPFLDYAGKTIPW</sequence>
<keyword evidence="2" id="KW-1185">Reference proteome</keyword>
<dbReference type="Pfam" id="PF00106">
    <property type="entry name" value="adh_short"/>
    <property type="match status" value="1"/>
</dbReference>
<dbReference type="PRINTS" id="PR00081">
    <property type="entry name" value="GDHRDH"/>
</dbReference>
<organism evidence="1 2">
    <name type="scientific">Aquisalinus flavus</name>
    <dbReference type="NCBI Taxonomy" id="1526572"/>
    <lineage>
        <taxon>Bacteria</taxon>
        <taxon>Pseudomonadati</taxon>
        <taxon>Pseudomonadota</taxon>
        <taxon>Alphaproteobacteria</taxon>
        <taxon>Parvularculales</taxon>
        <taxon>Parvularculaceae</taxon>
        <taxon>Aquisalinus</taxon>
    </lineage>
</organism>
<dbReference type="InterPro" id="IPR052184">
    <property type="entry name" value="SDR_enzymes"/>
</dbReference>
<evidence type="ECO:0000313" key="1">
    <source>
        <dbReference type="EMBL" id="GGD17889.1"/>
    </source>
</evidence>
<dbReference type="Gene3D" id="3.40.50.720">
    <property type="entry name" value="NAD(P)-binding Rossmann-like Domain"/>
    <property type="match status" value="1"/>
</dbReference>
<dbReference type="InterPro" id="IPR036291">
    <property type="entry name" value="NAD(P)-bd_dom_sf"/>
</dbReference>
<dbReference type="RefSeq" id="WP_188157787.1">
    <property type="nucleotide sequence ID" value="NZ_BMGH01000001.1"/>
</dbReference>
<name>A0A8J2Y732_9PROT</name>
<dbReference type="EMBL" id="BMGH01000001">
    <property type="protein sequence ID" value="GGD17889.1"/>
    <property type="molecule type" value="Genomic_DNA"/>
</dbReference>